<reference evidence="1 2" key="1">
    <citation type="journal article" date="2019" name="Sci. Rep.">
        <title>Orb-weaving spider Araneus ventricosus genome elucidates the spidroin gene catalogue.</title>
        <authorList>
            <person name="Kono N."/>
            <person name="Nakamura H."/>
            <person name="Ohtoshi R."/>
            <person name="Moran D.A.P."/>
            <person name="Shinohara A."/>
            <person name="Yoshida Y."/>
            <person name="Fujiwara M."/>
            <person name="Mori M."/>
            <person name="Tomita M."/>
            <person name="Arakawa K."/>
        </authorList>
    </citation>
    <scope>NUCLEOTIDE SEQUENCE [LARGE SCALE GENOMIC DNA]</scope>
</reference>
<protein>
    <submittedName>
        <fullName evidence="1">Uncharacterized protein</fullName>
    </submittedName>
</protein>
<evidence type="ECO:0000313" key="2">
    <source>
        <dbReference type="Proteomes" id="UP000499080"/>
    </source>
</evidence>
<gene>
    <name evidence="1" type="ORF">AVEN_49726_1</name>
</gene>
<comment type="caution">
    <text evidence="1">The sequence shown here is derived from an EMBL/GenBank/DDBJ whole genome shotgun (WGS) entry which is preliminary data.</text>
</comment>
<evidence type="ECO:0000313" key="1">
    <source>
        <dbReference type="EMBL" id="GBM38857.1"/>
    </source>
</evidence>
<organism evidence="1 2">
    <name type="scientific">Araneus ventricosus</name>
    <name type="common">Orbweaver spider</name>
    <name type="synonym">Epeira ventricosa</name>
    <dbReference type="NCBI Taxonomy" id="182803"/>
    <lineage>
        <taxon>Eukaryota</taxon>
        <taxon>Metazoa</taxon>
        <taxon>Ecdysozoa</taxon>
        <taxon>Arthropoda</taxon>
        <taxon>Chelicerata</taxon>
        <taxon>Arachnida</taxon>
        <taxon>Araneae</taxon>
        <taxon>Araneomorphae</taxon>
        <taxon>Entelegynae</taxon>
        <taxon>Araneoidea</taxon>
        <taxon>Araneidae</taxon>
        <taxon>Araneus</taxon>
    </lineage>
</organism>
<proteinExistence type="predicted"/>
<dbReference type="Proteomes" id="UP000499080">
    <property type="component" value="Unassembled WGS sequence"/>
</dbReference>
<sequence>MSPRTGSIRKYQKSQSLAGALRVSIRSKLTLTRLGEVQLSTPLRQPKSPVLCHGQVLLINKMAFFSTTCKNSHHYFSLVSSLPTNVIVAYSPSNTRFVTLNCPLPVT</sequence>
<keyword evidence="2" id="KW-1185">Reference proteome</keyword>
<dbReference type="EMBL" id="BGPR01000880">
    <property type="protein sequence ID" value="GBM38857.1"/>
    <property type="molecule type" value="Genomic_DNA"/>
</dbReference>
<accession>A0A4Y2FD17</accession>
<name>A0A4Y2FD17_ARAVE</name>
<dbReference type="AlphaFoldDB" id="A0A4Y2FD17"/>